<feature type="compositionally biased region" description="Basic and acidic residues" evidence="1">
    <location>
        <begin position="12"/>
        <end position="21"/>
    </location>
</feature>
<feature type="region of interest" description="Disordered" evidence="1">
    <location>
        <begin position="1"/>
        <end position="29"/>
    </location>
</feature>
<proteinExistence type="predicted"/>
<evidence type="ECO:0000313" key="2">
    <source>
        <dbReference type="EMBL" id="MBX60608.1"/>
    </source>
</evidence>
<dbReference type="EMBL" id="GGEC01080124">
    <property type="protein sequence ID" value="MBX60608.1"/>
    <property type="molecule type" value="Transcribed_RNA"/>
</dbReference>
<sequence length="29" mass="3532">MMQIRTTNQEKLAGKKNEKHQMRDHHCHT</sequence>
<dbReference type="AlphaFoldDB" id="A0A2P2Q0W3"/>
<protein>
    <submittedName>
        <fullName evidence="2">Uncharacterized protein</fullName>
    </submittedName>
</protein>
<feature type="compositionally biased region" description="Polar residues" evidence="1">
    <location>
        <begin position="1"/>
        <end position="10"/>
    </location>
</feature>
<reference evidence="2" key="1">
    <citation type="submission" date="2018-02" db="EMBL/GenBank/DDBJ databases">
        <title>Rhizophora mucronata_Transcriptome.</title>
        <authorList>
            <person name="Meera S.P."/>
            <person name="Sreeshan A."/>
            <person name="Augustine A."/>
        </authorList>
    </citation>
    <scope>NUCLEOTIDE SEQUENCE</scope>
    <source>
        <tissue evidence="2">Leaf</tissue>
    </source>
</reference>
<organism evidence="2">
    <name type="scientific">Rhizophora mucronata</name>
    <name type="common">Asiatic mangrove</name>
    <dbReference type="NCBI Taxonomy" id="61149"/>
    <lineage>
        <taxon>Eukaryota</taxon>
        <taxon>Viridiplantae</taxon>
        <taxon>Streptophyta</taxon>
        <taxon>Embryophyta</taxon>
        <taxon>Tracheophyta</taxon>
        <taxon>Spermatophyta</taxon>
        <taxon>Magnoliopsida</taxon>
        <taxon>eudicotyledons</taxon>
        <taxon>Gunneridae</taxon>
        <taxon>Pentapetalae</taxon>
        <taxon>rosids</taxon>
        <taxon>fabids</taxon>
        <taxon>Malpighiales</taxon>
        <taxon>Rhizophoraceae</taxon>
        <taxon>Rhizophora</taxon>
    </lineage>
</organism>
<evidence type="ECO:0000256" key="1">
    <source>
        <dbReference type="SAM" id="MobiDB-lite"/>
    </source>
</evidence>
<name>A0A2P2Q0W3_RHIMU</name>
<accession>A0A2P2Q0W3</accession>